<proteinExistence type="predicted"/>
<dbReference type="RefSeq" id="WP_338203367.1">
    <property type="nucleotide sequence ID" value="NZ_JAEKNR010000171.1"/>
</dbReference>
<sequence length="233" mass="25769">MPRRPRGETHRVYLTLSKAEHSLLEAFARELARPPATVAGQILTAVLGQSHDEDQPIERHRVEAVVQALRGERAYDPKTTPLWRQPIELILAQRTWWDRCYPDLCKLLNRPPVSGPASQAPPLDREGYADLLEFLFPSIASPQGGATTWRSLNYPAVGQARNRHEGDRPLAATWAAVIRHVAVALAALEEVESPAALVLVEDQLRHGWLGTLLTLIGEGAPSDPPRLPLKPVV</sequence>
<dbReference type="AlphaFoldDB" id="A0A934K6F0"/>
<protein>
    <submittedName>
        <fullName evidence="1">Uncharacterized protein</fullName>
    </submittedName>
</protein>
<organism evidence="1 2">
    <name type="scientific">Candidatus Nephthysia bennettiae</name>
    <dbReference type="NCBI Taxonomy" id="3127016"/>
    <lineage>
        <taxon>Bacteria</taxon>
        <taxon>Bacillati</taxon>
        <taxon>Candidatus Dormiibacterota</taxon>
        <taxon>Candidatus Dormibacteria</taxon>
        <taxon>Candidatus Dormibacterales</taxon>
        <taxon>Candidatus Dormibacteraceae</taxon>
        <taxon>Candidatus Nephthysia</taxon>
    </lineage>
</organism>
<reference evidence="1" key="1">
    <citation type="submission" date="2020-10" db="EMBL/GenBank/DDBJ databases">
        <title>Ca. Dormibacterota MAGs.</title>
        <authorList>
            <person name="Montgomery K."/>
        </authorList>
    </citation>
    <scope>NUCLEOTIDE SEQUENCE [LARGE SCALE GENOMIC DNA]</scope>
    <source>
        <strain evidence="1">SC8812_S17_10</strain>
    </source>
</reference>
<keyword evidence="2" id="KW-1185">Reference proteome</keyword>
<name>A0A934K6F0_9BACT</name>
<gene>
    <name evidence="1" type="ORF">JF922_16990</name>
</gene>
<evidence type="ECO:0000313" key="2">
    <source>
        <dbReference type="Proteomes" id="UP000612893"/>
    </source>
</evidence>
<comment type="caution">
    <text evidence="1">The sequence shown here is derived from an EMBL/GenBank/DDBJ whole genome shotgun (WGS) entry which is preliminary data.</text>
</comment>
<accession>A0A934K6F0</accession>
<dbReference type="EMBL" id="JAEKNR010000171">
    <property type="protein sequence ID" value="MBJ7599759.1"/>
    <property type="molecule type" value="Genomic_DNA"/>
</dbReference>
<evidence type="ECO:0000313" key="1">
    <source>
        <dbReference type="EMBL" id="MBJ7599759.1"/>
    </source>
</evidence>
<dbReference type="Proteomes" id="UP000612893">
    <property type="component" value="Unassembled WGS sequence"/>
</dbReference>